<dbReference type="STRING" id="160488.PP_3705"/>
<reference evidence="2 3" key="2">
    <citation type="journal article" date="2016" name="Environ. Microbiol.">
        <title>The revisited genome of Pseudomonas putida KT2440 enlightens its value as a robust metabolic chassis.</title>
        <authorList>
            <person name="Belda E."/>
            <person name="van Heck R.G."/>
            <person name="Lopez-Sanchez M.J."/>
            <person name="Cruveiller S."/>
            <person name="Barbe V."/>
            <person name="Fraser C."/>
            <person name="Klenk H.P."/>
            <person name="Petersen J."/>
            <person name="Morgat A."/>
            <person name="Nikel P.I."/>
            <person name="Vallenet D."/>
            <person name="Rouy Z."/>
            <person name="Sekowska A."/>
            <person name="Martins Dos Santos V.A."/>
            <person name="de Lorenzo V."/>
            <person name="Danchin A."/>
            <person name="Medigue C."/>
        </authorList>
    </citation>
    <scope>NUCLEOTIDE SEQUENCE [LARGE SCALE GENOMIC DNA]</scope>
    <source>
        <strain evidence="3">ATCC 47054 / DSM 6125 / CFBP 8728 / NCIMB 11950 / KT2440</strain>
    </source>
</reference>
<protein>
    <submittedName>
        <fullName evidence="2">Uncharacterized protein</fullName>
    </submittedName>
</protein>
<dbReference type="RefSeq" id="WP_010954541.1">
    <property type="nucleotide sequence ID" value="NC_002947.4"/>
</dbReference>
<reference evidence="2 3" key="1">
    <citation type="journal article" date="2002" name="Environ. Microbiol.">
        <title>Complete genome sequence and comparative analysis of the metabolically versatile Pseudomonas putida KT2440.</title>
        <authorList>
            <person name="Nelson K.E."/>
            <person name="Weinel C."/>
            <person name="Paulsen I.T."/>
            <person name="Dodson R.J."/>
            <person name="Hilbert H."/>
            <person name="Martins dos Santos V.A."/>
            <person name="Fouts D.E."/>
            <person name="Gill S.R."/>
            <person name="Pop M."/>
            <person name="Holmes M."/>
            <person name="Brinkac L."/>
            <person name="Beanan M."/>
            <person name="DeBoy R.T."/>
            <person name="Daugherty S."/>
            <person name="Kolonay J."/>
            <person name="Madupu R."/>
            <person name="Nelson W."/>
            <person name="White O."/>
            <person name="Peterson J."/>
            <person name="Khouri H."/>
            <person name="Hance I."/>
            <person name="Chris Lee P."/>
            <person name="Holtzapple E."/>
            <person name="Scanlan D."/>
            <person name="Tran K."/>
            <person name="Moazzez A."/>
            <person name="Utterback T."/>
            <person name="Rizzo M."/>
            <person name="Lee K."/>
            <person name="Kosack D."/>
            <person name="Moestl D."/>
            <person name="Wedler H."/>
            <person name="Lauber J."/>
            <person name="Stjepandic D."/>
            <person name="Hoheisel J."/>
            <person name="Straetz M."/>
            <person name="Heim S."/>
            <person name="Kiewitz C."/>
            <person name="Eisen J.A."/>
            <person name="Timmis K.N."/>
            <person name="Dusterhoft A."/>
            <person name="Tummler B."/>
            <person name="Fraser C.M."/>
        </authorList>
    </citation>
    <scope>NUCLEOTIDE SEQUENCE [LARGE SCALE GENOMIC DNA]</scope>
    <source>
        <strain evidence="3">ATCC 47054 / DSM 6125 / CFBP 8728 / NCIMB 11950 / KT2440</strain>
    </source>
</reference>
<dbReference type="eggNOG" id="ENOG5033N8Q">
    <property type="taxonomic scope" value="Bacteria"/>
</dbReference>
<accession>Q88GL6</accession>
<feature type="transmembrane region" description="Helical" evidence="1">
    <location>
        <begin position="38"/>
        <end position="59"/>
    </location>
</feature>
<feature type="transmembrane region" description="Helical" evidence="1">
    <location>
        <begin position="79"/>
        <end position="97"/>
    </location>
</feature>
<dbReference type="BioCyc" id="PPUT160488:G1G01-3954-MONOMER"/>
<dbReference type="HOGENOM" id="CLU_675909_0_0_6"/>
<name>Q88GL6_PSEPK</name>
<dbReference type="PATRIC" id="fig|160488.4.peg.3948"/>
<keyword evidence="1" id="KW-0812">Transmembrane</keyword>
<feature type="transmembrane region" description="Helical" evidence="1">
    <location>
        <begin position="6"/>
        <end position="26"/>
    </location>
</feature>
<evidence type="ECO:0000256" key="1">
    <source>
        <dbReference type="SAM" id="Phobius"/>
    </source>
</evidence>
<dbReference type="Proteomes" id="UP000000556">
    <property type="component" value="Chromosome"/>
</dbReference>
<gene>
    <name evidence="2" type="ordered locus">PP_3705</name>
</gene>
<dbReference type="OrthoDB" id="6884130at2"/>
<evidence type="ECO:0000313" key="3">
    <source>
        <dbReference type="Proteomes" id="UP000000556"/>
    </source>
</evidence>
<keyword evidence="3" id="KW-1185">Reference proteome</keyword>
<evidence type="ECO:0000313" key="2">
    <source>
        <dbReference type="EMBL" id="AAN69302.1"/>
    </source>
</evidence>
<dbReference type="KEGG" id="ppu:PP_3705"/>
<organism evidence="2 3">
    <name type="scientific">Pseudomonas putida (strain ATCC 47054 / DSM 6125 / CFBP 8728 / NCIMB 11950 / KT2440)</name>
    <dbReference type="NCBI Taxonomy" id="160488"/>
    <lineage>
        <taxon>Bacteria</taxon>
        <taxon>Pseudomonadati</taxon>
        <taxon>Pseudomonadota</taxon>
        <taxon>Gammaproteobacteria</taxon>
        <taxon>Pseudomonadales</taxon>
        <taxon>Pseudomonadaceae</taxon>
        <taxon>Pseudomonas</taxon>
    </lineage>
</organism>
<proteinExistence type="predicted"/>
<dbReference type="PaxDb" id="160488-PP_3705"/>
<keyword evidence="1" id="KW-1133">Transmembrane helix</keyword>
<sequence>MTWVIVPAVVFIIFIVRKPLYSAFIAACRKLSGSTGAAIVAVFGVVGASCVSIYSAPILAQGEVYFKGFFADLKLPQNWQLLLTVTLIVVAIILVGMRELGLGLLVKTREKELDERISTLPPQDFLRVYGDGLRQIGEIRRETKVKHVNSVLTPDVLDESIRSVMKHVLGLARLWDGISKTDEHMVYRSNLMMVVHPELMQDFRSDRHSYEDVVVGSPFFLYGDNFLSRVDSSAGLLMIEDERWTVTSKAKGTEPDKSVKPLCLPFSLPSSGKQPNLPGAPEALVSKTSKYVGHTIDVMYQWLKDMENTRPRFSQEFKQGIKDYYGSADHAQSILSIPIVFEGKVMAIFNIYRNKDGIFKGEDRAQQFVSLMNPVCYHIAKMLSLAAKLA</sequence>
<dbReference type="AlphaFoldDB" id="Q88GL6"/>
<dbReference type="EMBL" id="AE015451">
    <property type="protein sequence ID" value="AAN69302.1"/>
    <property type="molecule type" value="Genomic_DNA"/>
</dbReference>
<keyword evidence="1" id="KW-0472">Membrane</keyword>